<dbReference type="GO" id="GO:0032153">
    <property type="term" value="C:cell division site"/>
    <property type="evidence" value="ECO:0007669"/>
    <property type="project" value="TreeGrafter"/>
</dbReference>
<evidence type="ECO:0000313" key="18">
    <source>
        <dbReference type="Proteomes" id="UP001321582"/>
    </source>
</evidence>
<evidence type="ECO:0000256" key="5">
    <source>
        <dbReference type="ARBA" id="ARBA00022960"/>
    </source>
</evidence>
<dbReference type="InterPro" id="IPR001182">
    <property type="entry name" value="FtsW/RodA"/>
</dbReference>
<dbReference type="RefSeq" id="WP_307904547.1">
    <property type="nucleotide sequence ID" value="NZ_AP027059.1"/>
</dbReference>
<evidence type="ECO:0000256" key="13">
    <source>
        <dbReference type="ARBA" id="ARBA00041418"/>
    </source>
</evidence>
<feature type="transmembrane region" description="Helical" evidence="16">
    <location>
        <begin position="107"/>
        <end position="127"/>
    </location>
</feature>
<evidence type="ECO:0000256" key="1">
    <source>
        <dbReference type="ARBA" id="ARBA00004141"/>
    </source>
</evidence>
<feature type="transmembrane region" description="Helical" evidence="16">
    <location>
        <begin position="334"/>
        <end position="359"/>
    </location>
</feature>
<evidence type="ECO:0000313" key="17">
    <source>
        <dbReference type="EMBL" id="BDU49597.1"/>
    </source>
</evidence>
<dbReference type="Pfam" id="PF01098">
    <property type="entry name" value="FTSW_RODA_SPOVE"/>
    <property type="match status" value="1"/>
</dbReference>
<dbReference type="GO" id="GO:0009252">
    <property type="term" value="P:peptidoglycan biosynthetic process"/>
    <property type="evidence" value="ECO:0007669"/>
    <property type="project" value="UniProtKB-KW"/>
</dbReference>
<dbReference type="PANTHER" id="PTHR30474">
    <property type="entry name" value="CELL CYCLE PROTEIN"/>
    <property type="match status" value="1"/>
</dbReference>
<keyword evidence="4 16" id="KW-0812">Transmembrane</keyword>
<evidence type="ECO:0000256" key="16">
    <source>
        <dbReference type="SAM" id="Phobius"/>
    </source>
</evidence>
<feature type="transmembrane region" description="Helical" evidence="16">
    <location>
        <begin position="304"/>
        <end position="328"/>
    </location>
</feature>
<evidence type="ECO:0000256" key="7">
    <source>
        <dbReference type="ARBA" id="ARBA00022989"/>
    </source>
</evidence>
<dbReference type="KEGG" id="haby:HLVA_01660"/>
<dbReference type="EC" id="2.4.99.28" evidence="14"/>
<evidence type="ECO:0000256" key="15">
    <source>
        <dbReference type="ARBA" id="ARBA00049902"/>
    </source>
</evidence>
<feature type="transmembrane region" description="Helical" evidence="16">
    <location>
        <begin position="49"/>
        <end position="65"/>
    </location>
</feature>
<name>A0AAU9DE48_9FUSO</name>
<keyword evidence="18" id="KW-1185">Reference proteome</keyword>
<dbReference type="GO" id="GO:0005886">
    <property type="term" value="C:plasma membrane"/>
    <property type="evidence" value="ECO:0007669"/>
    <property type="project" value="TreeGrafter"/>
</dbReference>
<feature type="transmembrane region" description="Helical" evidence="16">
    <location>
        <begin position="271"/>
        <end position="297"/>
    </location>
</feature>
<feature type="transmembrane region" description="Helical" evidence="16">
    <location>
        <begin position="139"/>
        <end position="157"/>
    </location>
</feature>
<keyword evidence="5" id="KW-0133">Cell shape</keyword>
<dbReference type="AlphaFoldDB" id="A0AAU9DE48"/>
<keyword evidence="7 16" id="KW-1133">Transmembrane helix</keyword>
<sequence>MTNNKKLIRGILIIIIILAVISFMFIYSSSAYIAEEKNLGQWYFVKKQAIWYMLGFALMMIFRHIDYKRYKHNQIKIFLIGFFLLLAVLMFGKTVNGSRRWLAIFKYTIQPSEFAKILYILFFASLIEKYKMKKRTDPELIIAGLTTLGIYAGLIFLEKDLSTTFHLILISAIMFFATDIKIKYVITGFFVSISGAVLSIVSSKNRARRVIEYWEGIKKTGVGGGGQVKQSIIGIGNGGLFGTGFGKGLQKYNFLPEQHTDFIFSIIAEELGFILTTILLTIYLVFITIGGVAIFRVKSYYGKFVILGIFSMIITQVLLNIFVALGIIPATGIPLPFISAGGSSIVALLIGMGIVFNILSEGEN</sequence>
<keyword evidence="2" id="KW-0328">Glycosyltransferase</keyword>
<dbReference type="GO" id="GO:0015648">
    <property type="term" value="F:lipid-linked peptidoglycan transporter activity"/>
    <property type="evidence" value="ECO:0007669"/>
    <property type="project" value="TreeGrafter"/>
</dbReference>
<keyword evidence="3" id="KW-0808">Transferase</keyword>
<keyword evidence="6" id="KW-0573">Peptidoglycan synthesis</keyword>
<proteinExistence type="inferred from homology"/>
<evidence type="ECO:0000256" key="10">
    <source>
        <dbReference type="ARBA" id="ARBA00033270"/>
    </source>
</evidence>
<feature type="transmembrane region" description="Helical" evidence="16">
    <location>
        <begin position="77"/>
        <end position="95"/>
    </location>
</feature>
<evidence type="ECO:0000256" key="6">
    <source>
        <dbReference type="ARBA" id="ARBA00022984"/>
    </source>
</evidence>
<comment type="subcellular location">
    <subcellularLocation>
        <location evidence="1">Membrane</location>
        <topology evidence="1">Multi-pass membrane protein</topology>
    </subcellularLocation>
</comment>
<comment type="catalytic activity">
    <reaction evidence="15">
        <text>[GlcNAc-(1-&gt;4)-Mur2Ac(oyl-L-Ala-gamma-D-Glu-L-Lys-D-Ala-D-Ala)](n)-di-trans,octa-cis-undecaprenyl diphosphate + beta-D-GlcNAc-(1-&gt;4)-Mur2Ac(oyl-L-Ala-gamma-D-Glu-L-Lys-D-Ala-D-Ala)-di-trans,octa-cis-undecaprenyl diphosphate = [GlcNAc-(1-&gt;4)-Mur2Ac(oyl-L-Ala-gamma-D-Glu-L-Lys-D-Ala-D-Ala)](n+1)-di-trans,octa-cis-undecaprenyl diphosphate + di-trans,octa-cis-undecaprenyl diphosphate + H(+)</text>
        <dbReference type="Rhea" id="RHEA:23708"/>
        <dbReference type="Rhea" id="RHEA-COMP:9602"/>
        <dbReference type="Rhea" id="RHEA-COMP:9603"/>
        <dbReference type="ChEBI" id="CHEBI:15378"/>
        <dbReference type="ChEBI" id="CHEBI:58405"/>
        <dbReference type="ChEBI" id="CHEBI:60033"/>
        <dbReference type="ChEBI" id="CHEBI:78435"/>
        <dbReference type="EC" id="2.4.99.28"/>
    </reaction>
</comment>
<dbReference type="EMBL" id="AP027059">
    <property type="protein sequence ID" value="BDU49597.1"/>
    <property type="molecule type" value="Genomic_DNA"/>
</dbReference>
<evidence type="ECO:0000256" key="8">
    <source>
        <dbReference type="ARBA" id="ARBA00023136"/>
    </source>
</evidence>
<keyword evidence="8 16" id="KW-0472">Membrane</keyword>
<dbReference type="GO" id="GO:0008360">
    <property type="term" value="P:regulation of cell shape"/>
    <property type="evidence" value="ECO:0007669"/>
    <property type="project" value="UniProtKB-KW"/>
</dbReference>
<evidence type="ECO:0000256" key="12">
    <source>
        <dbReference type="ARBA" id="ARBA00041185"/>
    </source>
</evidence>
<evidence type="ECO:0000256" key="14">
    <source>
        <dbReference type="ARBA" id="ARBA00044770"/>
    </source>
</evidence>
<evidence type="ECO:0000256" key="3">
    <source>
        <dbReference type="ARBA" id="ARBA00022679"/>
    </source>
</evidence>
<evidence type="ECO:0000256" key="11">
    <source>
        <dbReference type="ARBA" id="ARBA00038053"/>
    </source>
</evidence>
<comment type="similarity">
    <text evidence="11">Belongs to the SEDS family. FtsW subfamily.</text>
</comment>
<organism evidence="17 18">
    <name type="scientific">Haliovirga abyssi</name>
    <dbReference type="NCBI Taxonomy" id="2996794"/>
    <lineage>
        <taxon>Bacteria</taxon>
        <taxon>Fusobacteriati</taxon>
        <taxon>Fusobacteriota</taxon>
        <taxon>Fusobacteriia</taxon>
        <taxon>Fusobacteriales</taxon>
        <taxon>Haliovirgaceae</taxon>
        <taxon>Haliovirga</taxon>
    </lineage>
</organism>
<evidence type="ECO:0000256" key="2">
    <source>
        <dbReference type="ARBA" id="ARBA00022676"/>
    </source>
</evidence>
<reference evidence="17 18" key="1">
    <citation type="submission" date="2022-11" db="EMBL/GenBank/DDBJ databases">
        <title>Haliovirga abyssi gen. nov., sp. nov., a mesophilic fermentative bacterium isolated from the Iheya North hydrothermal field and the proposal of Haliovirgaceae fam. nov.</title>
        <authorList>
            <person name="Miyazaki U."/>
            <person name="Tame A."/>
            <person name="Miyazaki J."/>
            <person name="Takai K."/>
            <person name="Sawayama S."/>
            <person name="Kitajima M."/>
            <person name="Okamoto A."/>
            <person name="Nakagawa S."/>
        </authorList>
    </citation>
    <scope>NUCLEOTIDE SEQUENCE [LARGE SCALE GENOMIC DNA]</scope>
    <source>
        <strain evidence="17 18">IC12</strain>
    </source>
</reference>
<evidence type="ECO:0000256" key="9">
    <source>
        <dbReference type="ARBA" id="ARBA00032370"/>
    </source>
</evidence>
<feature type="transmembrane region" description="Helical" evidence="16">
    <location>
        <begin position="7"/>
        <end position="29"/>
    </location>
</feature>
<accession>A0AAU9DE48</accession>
<evidence type="ECO:0000256" key="4">
    <source>
        <dbReference type="ARBA" id="ARBA00022692"/>
    </source>
</evidence>
<dbReference type="PANTHER" id="PTHR30474:SF2">
    <property type="entry name" value="PEPTIDOGLYCAN GLYCOSYLTRANSFERASE FTSW-RELATED"/>
    <property type="match status" value="1"/>
</dbReference>
<feature type="transmembrane region" description="Helical" evidence="16">
    <location>
        <begin position="185"/>
        <end position="203"/>
    </location>
</feature>
<protein>
    <recommendedName>
        <fullName evidence="12">Probable peptidoglycan glycosyltransferase FtsW</fullName>
        <ecNumber evidence="14">2.4.99.28</ecNumber>
    </recommendedName>
    <alternativeName>
        <fullName evidence="13">Cell division protein FtsW</fullName>
    </alternativeName>
    <alternativeName>
        <fullName evidence="10">Cell wall polymerase</fullName>
    </alternativeName>
    <alternativeName>
        <fullName evidence="9">Peptidoglycan polymerase</fullName>
    </alternativeName>
</protein>
<dbReference type="Proteomes" id="UP001321582">
    <property type="component" value="Chromosome"/>
</dbReference>
<dbReference type="GO" id="GO:0008955">
    <property type="term" value="F:peptidoglycan glycosyltransferase activity"/>
    <property type="evidence" value="ECO:0007669"/>
    <property type="project" value="UniProtKB-EC"/>
</dbReference>
<gene>
    <name evidence="17" type="primary">ftsW</name>
    <name evidence="17" type="ORF">HLVA_01660</name>
</gene>
<dbReference type="GO" id="GO:0051301">
    <property type="term" value="P:cell division"/>
    <property type="evidence" value="ECO:0007669"/>
    <property type="project" value="InterPro"/>
</dbReference>